<dbReference type="InterPro" id="IPR006011">
    <property type="entry name" value="Syntaxin_N"/>
</dbReference>
<dbReference type="RefSeq" id="XP_020850916.1">
    <property type="nucleotide sequence ID" value="XM_020995257.1"/>
</dbReference>
<dbReference type="InterPro" id="IPR010989">
    <property type="entry name" value="SNARE"/>
</dbReference>
<feature type="compositionally biased region" description="Polar residues" evidence="1">
    <location>
        <begin position="523"/>
        <end position="534"/>
    </location>
</feature>
<protein>
    <submittedName>
        <fullName evidence="5">t-SNARE domain-containing protein 1 isoform X1</fullName>
    </submittedName>
</protein>
<dbReference type="InParanoid" id="A0A6P5L5Q3"/>
<evidence type="ECO:0000259" key="2">
    <source>
        <dbReference type="Pfam" id="PF13873"/>
    </source>
</evidence>
<dbReference type="PANTHER" id="PTHR23098">
    <property type="entry name" value="AGAP001331-PA-RELATED"/>
    <property type="match status" value="1"/>
</dbReference>
<feature type="region of interest" description="Disordered" evidence="1">
    <location>
        <begin position="288"/>
        <end position="309"/>
    </location>
</feature>
<feature type="region of interest" description="Disordered" evidence="1">
    <location>
        <begin position="1"/>
        <end position="45"/>
    </location>
</feature>
<feature type="region of interest" description="Disordered" evidence="1">
    <location>
        <begin position="381"/>
        <end position="428"/>
    </location>
</feature>
<dbReference type="Gene3D" id="1.20.58.70">
    <property type="match status" value="1"/>
</dbReference>
<dbReference type="Proteomes" id="UP000515140">
    <property type="component" value="Unplaced"/>
</dbReference>
<dbReference type="Pfam" id="PF14523">
    <property type="entry name" value="Syntaxin_2"/>
    <property type="match status" value="1"/>
</dbReference>
<evidence type="ECO:0000313" key="4">
    <source>
        <dbReference type="Proteomes" id="UP000515140"/>
    </source>
</evidence>
<gene>
    <name evidence="5" type="primary">TSNARE1</name>
</gene>
<dbReference type="GeneID" id="110214367"/>
<reference evidence="5" key="1">
    <citation type="submission" date="2025-08" db="UniProtKB">
        <authorList>
            <consortium name="RefSeq"/>
        </authorList>
    </citation>
    <scope>IDENTIFICATION</scope>
    <source>
        <tissue evidence="5">Spleen</tissue>
    </source>
</reference>
<dbReference type="Pfam" id="PF13873">
    <property type="entry name" value="Myb_DNA-bind_5"/>
    <property type="match status" value="2"/>
</dbReference>
<dbReference type="SUPFAM" id="SSF47661">
    <property type="entry name" value="t-snare proteins"/>
    <property type="match status" value="1"/>
</dbReference>
<keyword evidence="4" id="KW-1185">Reference proteome</keyword>
<feature type="region of interest" description="Disordered" evidence="1">
    <location>
        <begin position="561"/>
        <end position="596"/>
    </location>
</feature>
<proteinExistence type="predicted"/>
<feature type="domain" description="Myb/SANT-like DNA-binding" evidence="2">
    <location>
        <begin position="45"/>
        <end position="121"/>
    </location>
</feature>
<evidence type="ECO:0000259" key="3">
    <source>
        <dbReference type="Pfam" id="PF14523"/>
    </source>
</evidence>
<feature type="domain" description="Myb/SANT-like DNA-binding" evidence="2">
    <location>
        <begin position="420"/>
        <end position="493"/>
    </location>
</feature>
<dbReference type="PANTHER" id="PTHR23098:SF22">
    <property type="entry name" value="MYB-LIKE DOMAIN-CONTAINING PROTEIN"/>
    <property type="match status" value="1"/>
</dbReference>
<dbReference type="GO" id="GO:0005634">
    <property type="term" value="C:nucleus"/>
    <property type="evidence" value="ECO:0007669"/>
    <property type="project" value="TreeGrafter"/>
</dbReference>
<organism evidence="4 5">
    <name type="scientific">Phascolarctos cinereus</name>
    <name type="common">Koala</name>
    <dbReference type="NCBI Taxonomy" id="38626"/>
    <lineage>
        <taxon>Eukaryota</taxon>
        <taxon>Metazoa</taxon>
        <taxon>Chordata</taxon>
        <taxon>Craniata</taxon>
        <taxon>Vertebrata</taxon>
        <taxon>Euteleostomi</taxon>
        <taxon>Mammalia</taxon>
        <taxon>Metatheria</taxon>
        <taxon>Diprotodontia</taxon>
        <taxon>Phascolarctidae</taxon>
        <taxon>Phascolarctos</taxon>
    </lineage>
</organism>
<dbReference type="FunCoup" id="A0A6P5L5Q3">
    <property type="interactions" value="87"/>
</dbReference>
<dbReference type="AlphaFoldDB" id="A0A6P5L5Q3"/>
<name>A0A6P5L5Q3_PHACI</name>
<dbReference type="GO" id="GO:0016020">
    <property type="term" value="C:membrane"/>
    <property type="evidence" value="ECO:0007669"/>
    <property type="project" value="InterPro"/>
</dbReference>
<dbReference type="GO" id="GO:0016192">
    <property type="term" value="P:vesicle-mediated transport"/>
    <property type="evidence" value="ECO:0007669"/>
    <property type="project" value="InterPro"/>
</dbReference>
<dbReference type="InterPro" id="IPR028002">
    <property type="entry name" value="Myb_DNA-bind_5"/>
</dbReference>
<evidence type="ECO:0000313" key="5">
    <source>
        <dbReference type="RefSeq" id="XP_020850916.1"/>
    </source>
</evidence>
<sequence>MEAVTPLEANWTPDPTSPDSAPQKDVLATPPNRMAGPNVTRAKKRKPNFCPQETEVLVSKVTKHHQLLFGTGLLKAEPARKYRVWSRILQAVNALGYCRRDIVDLKHKWRDLRAVVRRKLGDLRKSAHSPGSGKPQALALTPVEQVVAKTFSCQAGPAEGYSLEAQRATQIDPIDLQELFQETSANVFQINSNVTSLERNLRSLGTAGDTLELRNGLHASQQETNETICASVSAVKQLSEFVRGLSQQECLQLDRLRSQLLDVLQRYGAAQKKIVEKSKTPLPMVFTAGSQKSRRQQQQQSSRTPFADLADEKIFNGGDSMWQSQEQALLPEIADEDLDTLRHREEAGQQNESDMLDVNQIIKDLTSLVPEQGHVLGSNVNVLTRRRSPSPDPAITTPLSGDGPGSTPPQPGPHSRTKTRKPNFSPQETEVLVQKVTRHYQLLFGALRGTPAKKHRVWNKILQAVNALGYCRRDMGDLKHKWRDLRGVVRKKLGEQQRASTEGGQAQALVLTPVERMVAETFSAHSIQGKSQGAESLPTDEEEEVPSCLWMPFRNLDTPGLAEPDPLDLRGVLHTSASSPSPPISPGAAPLGASYGSRGWRPSLQASAPLAPPTSKPKADISEFEQQLMDAHLQQGALLSSWYQQQSSLMTQQNLLLERLAEQSQRLADGVEALNRTLEKLVEARPLAHEAARLIQDSPLAPGSGCVPSQVPVGDSGGPSPGLDVFSGMILKVEEEI</sequence>
<accession>A0A6P5L5Q3</accession>
<dbReference type="CTD" id="203062"/>
<feature type="domain" description="Syntaxin N-terminal" evidence="3">
    <location>
        <begin position="179"/>
        <end position="300"/>
    </location>
</feature>
<dbReference type="KEGG" id="pcw:110214367"/>
<feature type="region of interest" description="Disordered" evidence="1">
    <location>
        <begin position="523"/>
        <end position="542"/>
    </location>
</feature>
<evidence type="ECO:0000256" key="1">
    <source>
        <dbReference type="SAM" id="MobiDB-lite"/>
    </source>
</evidence>